<dbReference type="PROSITE" id="PS01124">
    <property type="entry name" value="HTH_ARAC_FAMILY_2"/>
    <property type="match status" value="1"/>
</dbReference>
<dbReference type="GO" id="GO:0003700">
    <property type="term" value="F:DNA-binding transcription factor activity"/>
    <property type="evidence" value="ECO:0007669"/>
    <property type="project" value="InterPro"/>
</dbReference>
<dbReference type="GO" id="GO:0043565">
    <property type="term" value="F:sequence-specific DNA binding"/>
    <property type="evidence" value="ECO:0007669"/>
    <property type="project" value="InterPro"/>
</dbReference>
<evidence type="ECO:0000256" key="11">
    <source>
        <dbReference type="ARBA" id="ARBA00023204"/>
    </source>
</evidence>
<keyword evidence="11" id="KW-0234">DNA repair</keyword>
<dbReference type="Pfam" id="PF12833">
    <property type="entry name" value="HTH_18"/>
    <property type="match status" value="1"/>
</dbReference>
<accession>A0A7X0VZW9</accession>
<dbReference type="PANTHER" id="PTHR43280">
    <property type="entry name" value="ARAC-FAMILY TRANSCRIPTIONAL REGULATOR"/>
    <property type="match status" value="1"/>
</dbReference>
<dbReference type="SUPFAM" id="SSF57884">
    <property type="entry name" value="Ada DNA repair protein, N-terminal domain (N-Ada 10)"/>
    <property type="match status" value="1"/>
</dbReference>
<dbReference type="GO" id="GO:0006281">
    <property type="term" value="P:DNA repair"/>
    <property type="evidence" value="ECO:0007669"/>
    <property type="project" value="UniProtKB-KW"/>
</dbReference>
<dbReference type="Gene3D" id="3.40.10.10">
    <property type="entry name" value="DNA Methylphosphotriester Repair Domain"/>
    <property type="match status" value="1"/>
</dbReference>
<evidence type="ECO:0000256" key="2">
    <source>
        <dbReference type="ARBA" id="ARBA00022603"/>
    </source>
</evidence>
<dbReference type="InterPro" id="IPR004026">
    <property type="entry name" value="Ada_DNA_repair_Zn-bd"/>
</dbReference>
<keyword evidence="6" id="KW-0862">Zinc</keyword>
<evidence type="ECO:0000256" key="1">
    <source>
        <dbReference type="ARBA" id="ARBA00001947"/>
    </source>
</evidence>
<keyword evidence="10" id="KW-0804">Transcription</keyword>
<dbReference type="AlphaFoldDB" id="A0A7X0VZW9"/>
<feature type="domain" description="HTH araC/xylS-type" evidence="12">
    <location>
        <begin position="95"/>
        <end position="193"/>
    </location>
</feature>
<keyword evidence="7" id="KW-0805">Transcription regulation</keyword>
<evidence type="ECO:0000256" key="7">
    <source>
        <dbReference type="ARBA" id="ARBA00023015"/>
    </source>
</evidence>
<evidence type="ECO:0000256" key="6">
    <source>
        <dbReference type="ARBA" id="ARBA00022833"/>
    </source>
</evidence>
<evidence type="ECO:0000256" key="3">
    <source>
        <dbReference type="ARBA" id="ARBA00022679"/>
    </source>
</evidence>
<dbReference type="Proteomes" id="UP000564644">
    <property type="component" value="Unassembled WGS sequence"/>
</dbReference>
<keyword evidence="3 13" id="KW-0808">Transferase</keyword>
<keyword evidence="9" id="KW-0010">Activator</keyword>
<evidence type="ECO:0000256" key="10">
    <source>
        <dbReference type="ARBA" id="ARBA00023163"/>
    </source>
</evidence>
<name>A0A7X0VZW9_9BACL</name>
<dbReference type="InterPro" id="IPR035451">
    <property type="entry name" value="Ada-like_dom_sf"/>
</dbReference>
<keyword evidence="8" id="KW-0238">DNA-binding</keyword>
<dbReference type="Pfam" id="PF02805">
    <property type="entry name" value="Ada_Zn_binding"/>
    <property type="match status" value="1"/>
</dbReference>
<keyword evidence="2 13" id="KW-0489">Methyltransferase</keyword>
<evidence type="ECO:0000256" key="5">
    <source>
        <dbReference type="ARBA" id="ARBA00022763"/>
    </source>
</evidence>
<organism evidence="13 14">
    <name type="scientific">Cohnella zeiphila</name>
    <dbReference type="NCBI Taxonomy" id="2761120"/>
    <lineage>
        <taxon>Bacteria</taxon>
        <taxon>Bacillati</taxon>
        <taxon>Bacillota</taxon>
        <taxon>Bacilli</taxon>
        <taxon>Bacillales</taxon>
        <taxon>Paenibacillaceae</taxon>
        <taxon>Cohnella</taxon>
    </lineage>
</organism>
<dbReference type="PRINTS" id="PR00032">
    <property type="entry name" value="HTHARAC"/>
</dbReference>
<dbReference type="GO" id="GO:0032259">
    <property type="term" value="P:methylation"/>
    <property type="evidence" value="ECO:0007669"/>
    <property type="project" value="UniProtKB-KW"/>
</dbReference>
<dbReference type="GO" id="GO:0008168">
    <property type="term" value="F:methyltransferase activity"/>
    <property type="evidence" value="ECO:0007669"/>
    <property type="project" value="UniProtKB-KW"/>
</dbReference>
<gene>
    <name evidence="13" type="ORF">H7C18_26125</name>
</gene>
<dbReference type="PANTHER" id="PTHR43280:SF28">
    <property type="entry name" value="HTH-TYPE TRANSCRIPTIONAL ACTIVATOR RHAS"/>
    <property type="match status" value="1"/>
</dbReference>
<dbReference type="InterPro" id="IPR016220">
    <property type="entry name" value="Me-P-triester_DNA_alkyl-Trfase"/>
</dbReference>
<evidence type="ECO:0000256" key="4">
    <source>
        <dbReference type="ARBA" id="ARBA00022723"/>
    </source>
</evidence>
<reference evidence="13 14" key="1">
    <citation type="submission" date="2020-08" db="EMBL/GenBank/DDBJ databases">
        <title>Cohnella phylogeny.</title>
        <authorList>
            <person name="Dunlap C."/>
        </authorList>
    </citation>
    <scope>NUCLEOTIDE SEQUENCE [LARGE SCALE GENOMIC DNA]</scope>
    <source>
        <strain evidence="13 14">CBP 2801</strain>
    </source>
</reference>
<dbReference type="Gene3D" id="1.10.10.60">
    <property type="entry name" value="Homeodomain-like"/>
    <property type="match status" value="2"/>
</dbReference>
<dbReference type="GO" id="GO:0008270">
    <property type="term" value="F:zinc ion binding"/>
    <property type="evidence" value="ECO:0007669"/>
    <property type="project" value="InterPro"/>
</dbReference>
<evidence type="ECO:0000256" key="8">
    <source>
        <dbReference type="ARBA" id="ARBA00023125"/>
    </source>
</evidence>
<comment type="cofactor">
    <cofactor evidence="1">
        <name>Zn(2+)</name>
        <dbReference type="ChEBI" id="CHEBI:29105"/>
    </cofactor>
</comment>
<evidence type="ECO:0000256" key="9">
    <source>
        <dbReference type="ARBA" id="ARBA00023159"/>
    </source>
</evidence>
<keyword evidence="5" id="KW-0227">DNA damage</keyword>
<dbReference type="EMBL" id="JACJVO010000033">
    <property type="protein sequence ID" value="MBB6734408.1"/>
    <property type="molecule type" value="Genomic_DNA"/>
</dbReference>
<dbReference type="InterPro" id="IPR018060">
    <property type="entry name" value="HTH_AraC"/>
</dbReference>
<dbReference type="InterPro" id="IPR009057">
    <property type="entry name" value="Homeodomain-like_sf"/>
</dbReference>
<dbReference type="PIRSF" id="PIRSF000408">
    <property type="entry name" value="Alkyltransferas_AdaA"/>
    <property type="match status" value="1"/>
</dbReference>
<dbReference type="SMART" id="SM00342">
    <property type="entry name" value="HTH_ARAC"/>
    <property type="match status" value="1"/>
</dbReference>
<keyword evidence="14" id="KW-1185">Reference proteome</keyword>
<keyword evidence="4" id="KW-0479">Metal-binding</keyword>
<evidence type="ECO:0000259" key="12">
    <source>
        <dbReference type="PROSITE" id="PS01124"/>
    </source>
</evidence>
<dbReference type="InterPro" id="IPR020449">
    <property type="entry name" value="Tscrpt_reg_AraC-type_HTH"/>
</dbReference>
<dbReference type="InterPro" id="IPR018062">
    <property type="entry name" value="HTH_AraC-typ_CS"/>
</dbReference>
<evidence type="ECO:0000313" key="13">
    <source>
        <dbReference type="EMBL" id="MBB6734408.1"/>
    </source>
</evidence>
<protein>
    <submittedName>
        <fullName evidence="13">Methylphosphotriester-DNA--protein-cysteine methyltransferase family protein</fullName>
    </submittedName>
</protein>
<evidence type="ECO:0000313" key="14">
    <source>
        <dbReference type="Proteomes" id="UP000564644"/>
    </source>
</evidence>
<proteinExistence type="predicted"/>
<dbReference type="PROSITE" id="PS00041">
    <property type="entry name" value="HTH_ARAC_FAMILY_1"/>
    <property type="match status" value="1"/>
</dbReference>
<sequence length="204" mass="23220">MWFIKGGVVSVEDDLFQSVYDAILRRDTCYDGRYYVGITSTGIFCRPSCRSRIPKRQNVKVFGSIEEARQAGFRACKRCQPDNPSQHGPDAEMVQRIRGFIQNRYSESLTLGEMGAALNLSPFHLHRVYKRMTGITPARELLHTRMEAAKHLLVQKDRTIADIAAAVRYRSVSHFSVVFQRTIGCTPSEYQIKKELSSNGQHCD</sequence>
<dbReference type="SUPFAM" id="SSF46689">
    <property type="entry name" value="Homeodomain-like"/>
    <property type="match status" value="2"/>
</dbReference>
<comment type="caution">
    <text evidence="13">The sequence shown here is derived from an EMBL/GenBank/DDBJ whole genome shotgun (WGS) entry which is preliminary data.</text>
</comment>